<evidence type="ECO:0000313" key="1">
    <source>
        <dbReference type="EMBL" id="SVA55404.1"/>
    </source>
</evidence>
<dbReference type="EMBL" id="UINC01012727">
    <property type="protein sequence ID" value="SVA55404.1"/>
    <property type="molecule type" value="Genomic_DNA"/>
</dbReference>
<protein>
    <submittedName>
        <fullName evidence="1">Uncharacterized protein</fullName>
    </submittedName>
</protein>
<gene>
    <name evidence="1" type="ORF">METZ01_LOCUS108258</name>
</gene>
<proteinExistence type="predicted"/>
<accession>A0A381WSD0</accession>
<dbReference type="AlphaFoldDB" id="A0A381WSD0"/>
<organism evidence="1">
    <name type="scientific">marine metagenome</name>
    <dbReference type="NCBI Taxonomy" id="408172"/>
    <lineage>
        <taxon>unclassified sequences</taxon>
        <taxon>metagenomes</taxon>
        <taxon>ecological metagenomes</taxon>
    </lineage>
</organism>
<sequence length="23" mass="2776">MLWMKQKTALNFNHQKILMSLLS</sequence>
<reference evidence="1" key="1">
    <citation type="submission" date="2018-05" db="EMBL/GenBank/DDBJ databases">
        <authorList>
            <person name="Lanie J.A."/>
            <person name="Ng W.-L."/>
            <person name="Kazmierczak K.M."/>
            <person name="Andrzejewski T.M."/>
            <person name="Davidsen T.M."/>
            <person name="Wayne K.J."/>
            <person name="Tettelin H."/>
            <person name="Glass J.I."/>
            <person name="Rusch D."/>
            <person name="Podicherti R."/>
            <person name="Tsui H.-C.T."/>
            <person name="Winkler M.E."/>
        </authorList>
    </citation>
    <scope>NUCLEOTIDE SEQUENCE</scope>
</reference>
<name>A0A381WSD0_9ZZZZ</name>